<dbReference type="InterPro" id="IPR038508">
    <property type="entry name" value="ArfGAP_dom_sf"/>
</dbReference>
<name>A0A821K9P9_9BILA</name>
<evidence type="ECO:0000256" key="1">
    <source>
        <dbReference type="PROSITE-ProRule" id="PRU00288"/>
    </source>
</evidence>
<dbReference type="InterPro" id="IPR001164">
    <property type="entry name" value="ArfGAP_dom"/>
</dbReference>
<dbReference type="GO" id="GO:0005547">
    <property type="term" value="F:phosphatidylinositol-3,4,5-trisphosphate binding"/>
    <property type="evidence" value="ECO:0007669"/>
    <property type="project" value="TreeGrafter"/>
</dbReference>
<keyword evidence="1" id="KW-0863">Zinc-finger</keyword>
<dbReference type="Proteomes" id="UP000663848">
    <property type="component" value="Unassembled WGS sequence"/>
</dbReference>
<evidence type="ECO:0000259" key="3">
    <source>
        <dbReference type="PROSITE" id="PS50115"/>
    </source>
</evidence>
<dbReference type="SMART" id="SM00105">
    <property type="entry name" value="ArfGap"/>
    <property type="match status" value="1"/>
</dbReference>
<dbReference type="InterPro" id="IPR052227">
    <property type="entry name" value="Arf-Rho-GAP_ANK-PH_domain"/>
</dbReference>
<sequence length="758" mass="86999">MTQMNDSYDIPSEPRLSNNLQLSRPPPQSRTKMKSKKKLLFTPSDSTPISLDLDDTVPLDDSTIDMNSNIYLSSQFIENSSSYVNELDPPNNPLPDDFYAIPRQKDRPICDTYNTIVNSAEDVSPSTPPNGFENGHIYATPPTFSKNFVIESNVSFDDSQDVPNISLDSVPDLINDIPNKNDIYYSYPEPQINTQRRKLANNNGNNDMFISKLNQVIKQQAVQRQQIPTSMKKDETKNYYSIEPIEDKPPLVLPLIDELINASLNNDNISITSDKTTDFLDVVRENASNCKCADCDCEYPTVAIMSWLFVICQKCAAIHRFLTSDFLRLQSLTTTSCDPDLIDLLHDYGNEYSNKLLENHSLGILKPTYTSTQLEREQYIRKKYLDKMYLQPLQFNRINLTQEQLDALLYENVETLDCGKTLHLLMLGANPNFSQKMFAVADHAKRHQQIRQMKLILANGGLSEFDLMKTNTDDLDLQPYETTIHLVTKHGILKEFLTRYETDRIKIYSITSTIDRNNQQNIRYLFEIDLNNVLAVCNQSVNSISLKSRSTNIPTINTNSQCTLIVDEQTSFNEYVWIFPNEIERALWIRELLKRQYSYHQLIYSDFILLTKLNVQEGINAEKQQVIAVVYPGRFVICSDTIFDQVDLRKYCSLTHQKSEEFTGAVLCLVSNRFLYLSSPISKLSDMLYSCLREATKVKTLTDLSCQILTSQNVPVIVERLINFIFEHGLESKGKLSRLFNKIIFLIFRLASAEIEFN</sequence>
<proteinExistence type="predicted"/>
<dbReference type="GO" id="GO:0008270">
    <property type="term" value="F:zinc ion binding"/>
    <property type="evidence" value="ECO:0007669"/>
    <property type="project" value="UniProtKB-KW"/>
</dbReference>
<evidence type="ECO:0000313" key="5">
    <source>
        <dbReference type="Proteomes" id="UP000663848"/>
    </source>
</evidence>
<feature type="domain" description="Arf-GAP" evidence="3">
    <location>
        <begin position="277"/>
        <end position="397"/>
    </location>
</feature>
<comment type="caution">
    <text evidence="4">The sequence shown here is derived from an EMBL/GenBank/DDBJ whole genome shotgun (WGS) entry which is preliminary data.</text>
</comment>
<dbReference type="PANTHER" id="PTHR45899">
    <property type="entry name" value="RHO GTPASE ACTIVATING PROTEIN AT 15B, ISOFORM C"/>
    <property type="match status" value="1"/>
</dbReference>
<organism evidence="4 5">
    <name type="scientific">Rotaria socialis</name>
    <dbReference type="NCBI Taxonomy" id="392032"/>
    <lineage>
        <taxon>Eukaryota</taxon>
        <taxon>Metazoa</taxon>
        <taxon>Spiralia</taxon>
        <taxon>Gnathifera</taxon>
        <taxon>Rotifera</taxon>
        <taxon>Eurotatoria</taxon>
        <taxon>Bdelloidea</taxon>
        <taxon>Philodinida</taxon>
        <taxon>Philodinidae</taxon>
        <taxon>Rotaria</taxon>
    </lineage>
</organism>
<keyword evidence="1" id="KW-0479">Metal-binding</keyword>
<protein>
    <recommendedName>
        <fullName evidence="3">Arf-GAP domain-containing protein</fullName>
    </recommendedName>
</protein>
<dbReference type="AlphaFoldDB" id="A0A821K9P9"/>
<evidence type="ECO:0000313" key="4">
    <source>
        <dbReference type="EMBL" id="CAF4733644.1"/>
    </source>
</evidence>
<dbReference type="InterPro" id="IPR037278">
    <property type="entry name" value="ARFGAP/RecO"/>
</dbReference>
<gene>
    <name evidence="4" type="ORF">QYT958_LOCUS19751</name>
</gene>
<dbReference type="GO" id="GO:0005737">
    <property type="term" value="C:cytoplasm"/>
    <property type="evidence" value="ECO:0007669"/>
    <property type="project" value="TreeGrafter"/>
</dbReference>
<accession>A0A821K9P9</accession>
<dbReference type="PANTHER" id="PTHR45899:SF2">
    <property type="entry name" value="RHO GTPASE ACTIVATING PROTEIN AT 15B, ISOFORM C"/>
    <property type="match status" value="1"/>
</dbReference>
<dbReference type="Pfam" id="PF01412">
    <property type="entry name" value="ArfGap"/>
    <property type="match status" value="1"/>
</dbReference>
<keyword evidence="1" id="KW-0862">Zinc</keyword>
<reference evidence="4" key="1">
    <citation type="submission" date="2021-02" db="EMBL/GenBank/DDBJ databases">
        <authorList>
            <person name="Nowell W R."/>
        </authorList>
    </citation>
    <scope>NUCLEOTIDE SEQUENCE</scope>
</reference>
<feature type="region of interest" description="Disordered" evidence="2">
    <location>
        <begin position="1"/>
        <end position="37"/>
    </location>
</feature>
<evidence type="ECO:0000256" key="2">
    <source>
        <dbReference type="SAM" id="MobiDB-lite"/>
    </source>
</evidence>
<dbReference type="Gene3D" id="1.10.220.150">
    <property type="entry name" value="Arf GTPase activating protein"/>
    <property type="match status" value="1"/>
</dbReference>
<dbReference type="EMBL" id="CAJOBR010003321">
    <property type="protein sequence ID" value="CAF4733644.1"/>
    <property type="molecule type" value="Genomic_DNA"/>
</dbReference>
<dbReference type="SUPFAM" id="SSF57863">
    <property type="entry name" value="ArfGap/RecO-like zinc finger"/>
    <property type="match status" value="1"/>
</dbReference>
<dbReference type="GO" id="GO:0005096">
    <property type="term" value="F:GTPase activator activity"/>
    <property type="evidence" value="ECO:0007669"/>
    <property type="project" value="InterPro"/>
</dbReference>
<dbReference type="PROSITE" id="PS50115">
    <property type="entry name" value="ARFGAP"/>
    <property type="match status" value="1"/>
</dbReference>